<dbReference type="Gene3D" id="2.60.120.200">
    <property type="match status" value="1"/>
</dbReference>
<organism evidence="1">
    <name type="scientific">marine sediment metagenome</name>
    <dbReference type="NCBI Taxonomy" id="412755"/>
    <lineage>
        <taxon>unclassified sequences</taxon>
        <taxon>metagenomes</taxon>
        <taxon>ecological metagenomes</taxon>
    </lineage>
</organism>
<accession>X1VJ43</accession>
<reference evidence="1" key="1">
    <citation type="journal article" date="2014" name="Front. Microbiol.">
        <title>High frequency of phylogenetically diverse reductive dehalogenase-homologous genes in deep subseafloor sedimentary metagenomes.</title>
        <authorList>
            <person name="Kawai M."/>
            <person name="Futagami T."/>
            <person name="Toyoda A."/>
            <person name="Takaki Y."/>
            <person name="Nishi S."/>
            <person name="Hori S."/>
            <person name="Arai W."/>
            <person name="Tsubouchi T."/>
            <person name="Morono Y."/>
            <person name="Uchiyama I."/>
            <person name="Ito T."/>
            <person name="Fujiyama A."/>
            <person name="Inagaki F."/>
            <person name="Takami H."/>
        </authorList>
    </citation>
    <scope>NUCLEOTIDE SEQUENCE</scope>
    <source>
        <strain evidence="1">Expedition CK06-06</strain>
    </source>
</reference>
<protein>
    <submittedName>
        <fullName evidence="1">Uncharacterized protein</fullName>
    </submittedName>
</protein>
<feature type="non-terminal residue" evidence="1">
    <location>
        <position position="1"/>
    </location>
</feature>
<feature type="non-terminal residue" evidence="1">
    <location>
        <position position="224"/>
    </location>
</feature>
<dbReference type="EMBL" id="BARW01035237">
    <property type="protein sequence ID" value="GAJ18822.1"/>
    <property type="molecule type" value="Genomic_DNA"/>
</dbReference>
<evidence type="ECO:0000313" key="1">
    <source>
        <dbReference type="EMBL" id="GAJ18822.1"/>
    </source>
</evidence>
<name>X1VJ43_9ZZZZ</name>
<sequence>FTTQEYFVVDDFEDYNDYPPNEIWSTWLDGYGDPTNGATVGYPAPDWNLDEHYVETAIVHGGRQAMPYFYDNSGPANYSEATFTLSSQHDWTMKGAGVLSLRFKGKPAGFIEEPAGTYTMTAAGTDIWDEADEFRYAYKQLSGDGSIVAQVLSVEDTHEWSKAGVMIRETLDAGSKFAALYMTSDNGCRFQSRSSTNSSATSDSDVTTLADVNTPHWVKLERIG</sequence>
<comment type="caution">
    <text evidence="1">The sequence shown here is derived from an EMBL/GenBank/DDBJ whole genome shotgun (WGS) entry which is preliminary data.</text>
</comment>
<proteinExistence type="predicted"/>
<gene>
    <name evidence="1" type="ORF">S12H4_55010</name>
</gene>
<dbReference type="AlphaFoldDB" id="X1VJ43"/>